<dbReference type="EMBL" id="NBTZ01000115">
    <property type="protein sequence ID" value="OTP69393.1"/>
    <property type="molecule type" value="Genomic_DNA"/>
</dbReference>
<gene>
    <name evidence="1" type="ORF">PAMC26577_30610</name>
</gene>
<sequence length="40" mass="4437">MEFGYDSKGLPIDAEAVVDYMRTEYAQATGWNPTRGLVLA</sequence>
<proteinExistence type="predicted"/>
<dbReference type="AlphaFoldDB" id="A0A242MF78"/>
<organism evidence="1 2">
    <name type="scientific">Caballeronia sordidicola</name>
    <name type="common">Burkholderia sordidicola</name>
    <dbReference type="NCBI Taxonomy" id="196367"/>
    <lineage>
        <taxon>Bacteria</taxon>
        <taxon>Pseudomonadati</taxon>
        <taxon>Pseudomonadota</taxon>
        <taxon>Betaproteobacteria</taxon>
        <taxon>Burkholderiales</taxon>
        <taxon>Burkholderiaceae</taxon>
        <taxon>Caballeronia</taxon>
    </lineage>
</organism>
<evidence type="ECO:0000313" key="1">
    <source>
        <dbReference type="EMBL" id="OTP69393.1"/>
    </source>
</evidence>
<protein>
    <submittedName>
        <fullName evidence="1">Uncharacterized protein</fullName>
    </submittedName>
</protein>
<evidence type="ECO:0000313" key="2">
    <source>
        <dbReference type="Proteomes" id="UP000195221"/>
    </source>
</evidence>
<reference evidence="1 2" key="1">
    <citation type="submission" date="2017-03" db="EMBL/GenBank/DDBJ databases">
        <title>Genome analysis of strain PAMC 26577.</title>
        <authorList>
            <person name="Oh H.-M."/>
            <person name="Yang J.-A."/>
        </authorList>
    </citation>
    <scope>NUCLEOTIDE SEQUENCE [LARGE SCALE GENOMIC DNA]</scope>
    <source>
        <strain evidence="1 2">PAMC 26577</strain>
    </source>
</reference>
<dbReference type="Proteomes" id="UP000195221">
    <property type="component" value="Unassembled WGS sequence"/>
</dbReference>
<comment type="caution">
    <text evidence="1">The sequence shown here is derived from an EMBL/GenBank/DDBJ whole genome shotgun (WGS) entry which is preliminary data.</text>
</comment>
<name>A0A242MF78_CABSO</name>
<accession>A0A242MF78</accession>